<dbReference type="Gene3D" id="1.10.10.10">
    <property type="entry name" value="Winged helix-like DNA-binding domain superfamily/Winged helix DNA-binding domain"/>
    <property type="match status" value="1"/>
</dbReference>
<dbReference type="PRINTS" id="PR00038">
    <property type="entry name" value="HTHLUXR"/>
</dbReference>
<evidence type="ECO:0000256" key="1">
    <source>
        <dbReference type="ARBA" id="ARBA00022741"/>
    </source>
</evidence>
<dbReference type="InterPro" id="IPR036388">
    <property type="entry name" value="WH-like_DNA-bd_sf"/>
</dbReference>
<dbReference type="InterPro" id="IPR041664">
    <property type="entry name" value="AAA_16"/>
</dbReference>
<sequence>MGRTSELSVLEAVLAEANVEGRALLLEGDPGVGKTVLLDTVADRARTQGAMVLRVVGLETEQELAFSALHQLLYPLLDQLPRIPAFQGGVLEQALSLRAGSAPGRFAISAAALALLQVVTKEEPVCVVVDDAHWIDQSSAEVLTFIARRLSGCRASFVMAARSGWNGFVDPAGLPILTVPPLSHEHARTLLEHSCPGLAEPTRRRLLDEAEGNPLALIELPRHLSPAQRHGEEPLPANLPLSARLESVFADRIRLLTPATRFLLLLVALDGQRTGNLRQIREAWETTGQHWEDTLLEDSEASGLLRVDQMEERVAFCHPLARSCLVHMSSAGRRRGAHRALAAVLDDAPDRRAWHLAHGAEGPDEAVALELSRVAERALARAGAAEASAAFRRAAELSPHRDARARRLEEAAFAAGIGGQLEAASELVAAGSTETLRGATAAGYVLFHRDGDSGAVFRVLLPVMRQGPRGDRPEDLAAYDDAFYVLLNCAVWAGRQDLWPSVYEVLDHVSAMARMCFDCVADPARTAHDVRERLDRATAELPANTPFWRVNWLIYTALYLDCFSYYDSVWRDFVGHAAYDSQRFVLLARAHDSYMRGDWDTTLTLAGEGNSDAAGHGYNFTHILFTYGLASVAAGRGDEETLRRHCDAIVAWAGPRKFQLMLAAVNEARARAAIGRGDFEEAYQQATVVTPPGVLPAHYPHAQRVFLDLVESAVRTGRSDEARAHVEAGRQARLDVISPHHAVILAGAAAVAAPDEEAKELYESALAIPDAALWSHEYARLRLLYGEWLRRRRDYTASRVHLGAALEIFEHHLKAPLWAQRARDELRAAGVTVRVSEGWDAALMSAQERRIAELAAGGMSNKEIGRKLNISPRTAGSHLYKVFPKLGITSRAALRDALADLDRRGKP</sequence>
<reference evidence="4 5" key="1">
    <citation type="submission" date="2023-02" db="EMBL/GenBank/DDBJ databases">
        <authorList>
            <person name="Maleckis M."/>
        </authorList>
    </citation>
    <scope>NUCLEOTIDE SEQUENCE [LARGE SCALE GENOMIC DNA]</scope>
    <source>
        <strain evidence="4 5">P8-A2</strain>
        <plasmid evidence="4">unnamed1</plasmid>
    </source>
</reference>
<dbReference type="SUPFAM" id="SSF52540">
    <property type="entry name" value="P-loop containing nucleoside triphosphate hydrolases"/>
    <property type="match status" value="1"/>
</dbReference>
<organism evidence="4 5">
    <name type="scientific">Streptomyces mirabilis</name>
    <dbReference type="NCBI Taxonomy" id="68239"/>
    <lineage>
        <taxon>Bacteria</taxon>
        <taxon>Bacillati</taxon>
        <taxon>Actinomycetota</taxon>
        <taxon>Actinomycetes</taxon>
        <taxon>Kitasatosporales</taxon>
        <taxon>Streptomycetaceae</taxon>
        <taxon>Streptomyces</taxon>
    </lineage>
</organism>
<keyword evidence="4" id="KW-0614">Plasmid</keyword>
<dbReference type="InterPro" id="IPR016032">
    <property type="entry name" value="Sig_transdc_resp-reg_C-effctor"/>
</dbReference>
<feature type="domain" description="HTH luxR-type" evidence="3">
    <location>
        <begin position="837"/>
        <end position="902"/>
    </location>
</feature>
<dbReference type="Gene3D" id="3.40.50.300">
    <property type="entry name" value="P-loop containing nucleotide triphosphate hydrolases"/>
    <property type="match status" value="1"/>
</dbReference>
<evidence type="ECO:0000259" key="3">
    <source>
        <dbReference type="PROSITE" id="PS50043"/>
    </source>
</evidence>
<dbReference type="PROSITE" id="PS50043">
    <property type="entry name" value="HTH_LUXR_2"/>
    <property type="match status" value="1"/>
</dbReference>
<evidence type="ECO:0000256" key="2">
    <source>
        <dbReference type="ARBA" id="ARBA00022840"/>
    </source>
</evidence>
<name>A0ABU3V564_9ACTN</name>
<comment type="caution">
    <text evidence="4">The sequence shown here is derived from an EMBL/GenBank/DDBJ whole genome shotgun (WGS) entry which is preliminary data.</text>
</comment>
<keyword evidence="5" id="KW-1185">Reference proteome</keyword>
<dbReference type="Pfam" id="PF13191">
    <property type="entry name" value="AAA_16"/>
    <property type="match status" value="1"/>
</dbReference>
<dbReference type="InterPro" id="IPR000792">
    <property type="entry name" value="Tscrpt_reg_LuxR_C"/>
</dbReference>
<protein>
    <submittedName>
        <fullName evidence="4">AAA family ATPase</fullName>
    </submittedName>
</protein>
<proteinExistence type="predicted"/>
<dbReference type="PANTHER" id="PTHR16305">
    <property type="entry name" value="TESTICULAR SOLUBLE ADENYLYL CYCLASE"/>
    <property type="match status" value="1"/>
</dbReference>
<dbReference type="Pfam" id="PF00196">
    <property type="entry name" value="GerE"/>
    <property type="match status" value="1"/>
</dbReference>
<geneLocation type="plasmid" evidence="4">
    <name>unnamed1</name>
</geneLocation>
<dbReference type="EMBL" id="JARAKF010000003">
    <property type="protein sequence ID" value="MDU9001311.1"/>
    <property type="molecule type" value="Genomic_DNA"/>
</dbReference>
<evidence type="ECO:0000313" key="5">
    <source>
        <dbReference type="Proteomes" id="UP001257627"/>
    </source>
</evidence>
<keyword evidence="2" id="KW-0067">ATP-binding</keyword>
<dbReference type="InterPro" id="IPR027417">
    <property type="entry name" value="P-loop_NTPase"/>
</dbReference>
<dbReference type="SUPFAM" id="SSF46894">
    <property type="entry name" value="C-terminal effector domain of the bipartite response regulators"/>
    <property type="match status" value="1"/>
</dbReference>
<dbReference type="CDD" id="cd06170">
    <property type="entry name" value="LuxR_C_like"/>
    <property type="match status" value="1"/>
</dbReference>
<accession>A0ABU3V564</accession>
<gene>
    <name evidence="4" type="ORF">PU648_55550</name>
</gene>
<dbReference type="SMART" id="SM00421">
    <property type="entry name" value="HTH_LUXR"/>
    <property type="match status" value="1"/>
</dbReference>
<dbReference type="Proteomes" id="UP001257627">
    <property type="component" value="Unassembled WGS sequence"/>
</dbReference>
<keyword evidence="1" id="KW-0547">Nucleotide-binding</keyword>
<evidence type="ECO:0000313" key="4">
    <source>
        <dbReference type="EMBL" id="MDU9001311.1"/>
    </source>
</evidence>
<dbReference type="RefSeq" id="WP_316738427.1">
    <property type="nucleotide sequence ID" value="NZ_JARAKF010000003.1"/>
</dbReference>
<dbReference type="PANTHER" id="PTHR16305:SF35">
    <property type="entry name" value="TRANSCRIPTIONAL ACTIVATOR DOMAIN"/>
    <property type="match status" value="1"/>
</dbReference>